<evidence type="ECO:0000313" key="1">
    <source>
        <dbReference type="Proteomes" id="UP000887572"/>
    </source>
</evidence>
<dbReference type="Proteomes" id="UP000887572">
    <property type="component" value="Unplaced"/>
</dbReference>
<organism evidence="1 2">
    <name type="scientific">Globodera rostochiensis</name>
    <name type="common">Golden nematode worm</name>
    <name type="synonym">Heterodera rostochiensis</name>
    <dbReference type="NCBI Taxonomy" id="31243"/>
    <lineage>
        <taxon>Eukaryota</taxon>
        <taxon>Metazoa</taxon>
        <taxon>Ecdysozoa</taxon>
        <taxon>Nematoda</taxon>
        <taxon>Chromadorea</taxon>
        <taxon>Rhabditida</taxon>
        <taxon>Tylenchina</taxon>
        <taxon>Tylenchomorpha</taxon>
        <taxon>Tylenchoidea</taxon>
        <taxon>Heteroderidae</taxon>
        <taxon>Heteroderinae</taxon>
        <taxon>Globodera</taxon>
    </lineage>
</organism>
<protein>
    <submittedName>
        <fullName evidence="2">Uncharacterized protein</fullName>
    </submittedName>
</protein>
<evidence type="ECO:0000313" key="2">
    <source>
        <dbReference type="WBParaSite" id="Gr19_v10_g3997.t1"/>
    </source>
</evidence>
<reference evidence="2" key="1">
    <citation type="submission" date="2022-11" db="UniProtKB">
        <authorList>
            <consortium name="WormBaseParasite"/>
        </authorList>
    </citation>
    <scope>IDENTIFICATION</scope>
</reference>
<dbReference type="AlphaFoldDB" id="A0A914HUV7"/>
<sequence length="75" mass="8735">MAITSYLLRNKFEEPGNALSKFGYSQSLAQRYKNCRTPSKSLLVACKKKDNLQHDKYAMIFYICMKSETAKRTFQ</sequence>
<name>A0A914HUV7_GLORO</name>
<dbReference type="WBParaSite" id="Gr19_v10_g3997.t1">
    <property type="protein sequence ID" value="Gr19_v10_g3997.t1"/>
    <property type="gene ID" value="Gr19_v10_g3997"/>
</dbReference>
<proteinExistence type="predicted"/>
<accession>A0A914HUV7</accession>
<keyword evidence="1" id="KW-1185">Reference proteome</keyword>